<dbReference type="InterPro" id="IPR013103">
    <property type="entry name" value="RVT_2"/>
</dbReference>
<keyword evidence="8" id="KW-1185">Reference proteome</keyword>
<feature type="compositionally biased region" description="Polar residues" evidence="2">
    <location>
        <begin position="627"/>
        <end position="636"/>
    </location>
</feature>
<evidence type="ECO:0000313" key="7">
    <source>
        <dbReference type="EMBL" id="GAU42691.1"/>
    </source>
</evidence>
<dbReference type="Pfam" id="PF22936">
    <property type="entry name" value="Pol_BBD"/>
    <property type="match status" value="1"/>
</dbReference>
<protein>
    <recommendedName>
        <fullName evidence="9">Reverse transcriptase Ty1/copia-type domain-containing protein</fullName>
    </recommendedName>
</protein>
<gene>
    <name evidence="7" type="ORF">TSUD_302010</name>
</gene>
<dbReference type="Pfam" id="PF25597">
    <property type="entry name" value="SH3_retrovirus"/>
    <property type="match status" value="1"/>
</dbReference>
<feature type="domain" description="Retroviral polymerase SH3-like" evidence="6">
    <location>
        <begin position="539"/>
        <end position="601"/>
    </location>
</feature>
<dbReference type="InterPro" id="IPR054722">
    <property type="entry name" value="PolX-like_BBD"/>
</dbReference>
<feature type="domain" description="Retrotransposon Copia-like N-terminal" evidence="4">
    <location>
        <begin position="28"/>
        <end position="74"/>
    </location>
</feature>
<keyword evidence="1" id="KW-0645">Protease</keyword>
<feature type="region of interest" description="Disordered" evidence="2">
    <location>
        <begin position="626"/>
        <end position="659"/>
    </location>
</feature>
<organism evidence="7 8">
    <name type="scientific">Trifolium subterraneum</name>
    <name type="common">Subterranean clover</name>
    <dbReference type="NCBI Taxonomy" id="3900"/>
    <lineage>
        <taxon>Eukaryota</taxon>
        <taxon>Viridiplantae</taxon>
        <taxon>Streptophyta</taxon>
        <taxon>Embryophyta</taxon>
        <taxon>Tracheophyta</taxon>
        <taxon>Spermatophyta</taxon>
        <taxon>Magnoliopsida</taxon>
        <taxon>eudicotyledons</taxon>
        <taxon>Gunneridae</taxon>
        <taxon>Pentapetalae</taxon>
        <taxon>rosids</taxon>
        <taxon>fabids</taxon>
        <taxon>Fabales</taxon>
        <taxon>Fabaceae</taxon>
        <taxon>Papilionoideae</taxon>
        <taxon>50 kb inversion clade</taxon>
        <taxon>NPAAA clade</taxon>
        <taxon>Hologalegina</taxon>
        <taxon>IRL clade</taxon>
        <taxon>Trifolieae</taxon>
        <taxon>Trifolium</taxon>
    </lineage>
</organism>
<dbReference type="Pfam" id="PF07727">
    <property type="entry name" value="RVT_2"/>
    <property type="match status" value="1"/>
</dbReference>
<dbReference type="EMBL" id="DF973933">
    <property type="protein sequence ID" value="GAU42691.1"/>
    <property type="molecule type" value="Genomic_DNA"/>
</dbReference>
<dbReference type="GO" id="GO:0004190">
    <property type="term" value="F:aspartic-type endopeptidase activity"/>
    <property type="evidence" value="ECO:0007669"/>
    <property type="project" value="UniProtKB-KW"/>
</dbReference>
<dbReference type="PANTHER" id="PTHR11439">
    <property type="entry name" value="GAG-POL-RELATED RETROTRANSPOSON"/>
    <property type="match status" value="1"/>
</dbReference>
<dbReference type="CDD" id="cd09272">
    <property type="entry name" value="RNase_HI_RT_Ty1"/>
    <property type="match status" value="1"/>
</dbReference>
<name>A0A2Z6NG43_TRISU</name>
<evidence type="ECO:0008006" key="9">
    <source>
        <dbReference type="Google" id="ProtNLM"/>
    </source>
</evidence>
<dbReference type="SUPFAM" id="SSF56672">
    <property type="entry name" value="DNA/RNA polymerases"/>
    <property type="match status" value="1"/>
</dbReference>
<dbReference type="OrthoDB" id="1432360at2759"/>
<dbReference type="InterPro" id="IPR043502">
    <property type="entry name" value="DNA/RNA_pol_sf"/>
</dbReference>
<evidence type="ECO:0000259" key="4">
    <source>
        <dbReference type="Pfam" id="PF14244"/>
    </source>
</evidence>
<feature type="domain" description="Reverse transcriptase Ty1/copia-type" evidence="3">
    <location>
        <begin position="730"/>
        <end position="929"/>
    </location>
</feature>
<feature type="domain" description="Retrovirus-related Pol polyprotein from transposon TNT 1-94-like beta-barrel" evidence="5">
    <location>
        <begin position="393"/>
        <end position="465"/>
    </location>
</feature>
<evidence type="ECO:0000256" key="1">
    <source>
        <dbReference type="ARBA" id="ARBA00022750"/>
    </source>
</evidence>
<dbReference type="AlphaFoldDB" id="A0A2Z6NG43"/>
<evidence type="ECO:0000259" key="5">
    <source>
        <dbReference type="Pfam" id="PF22936"/>
    </source>
</evidence>
<dbReference type="PANTHER" id="PTHR11439:SF498">
    <property type="entry name" value="DNAK FAMILY PROTEIN"/>
    <property type="match status" value="1"/>
</dbReference>
<keyword evidence="1" id="KW-0064">Aspartyl protease</keyword>
<dbReference type="InterPro" id="IPR029472">
    <property type="entry name" value="Copia-like_N"/>
</dbReference>
<evidence type="ECO:0000256" key="2">
    <source>
        <dbReference type="SAM" id="MobiDB-lite"/>
    </source>
</evidence>
<evidence type="ECO:0000313" key="8">
    <source>
        <dbReference type="Proteomes" id="UP000242715"/>
    </source>
</evidence>
<dbReference type="Pfam" id="PF14244">
    <property type="entry name" value="Retrotran_gag_3"/>
    <property type="match status" value="1"/>
</dbReference>
<dbReference type="Proteomes" id="UP000242715">
    <property type="component" value="Unassembled WGS sequence"/>
</dbReference>
<accession>A0A2Z6NG43</accession>
<keyword evidence="1" id="KW-0378">Hydrolase</keyword>
<reference evidence="8" key="1">
    <citation type="journal article" date="2017" name="Front. Plant Sci.">
        <title>Climate Clever Clovers: New Paradigm to Reduce the Environmental Footprint of Ruminants by Breeding Low Methanogenic Forages Utilizing Haplotype Variation.</title>
        <authorList>
            <person name="Kaur P."/>
            <person name="Appels R."/>
            <person name="Bayer P.E."/>
            <person name="Keeble-Gagnere G."/>
            <person name="Wang J."/>
            <person name="Hirakawa H."/>
            <person name="Shirasawa K."/>
            <person name="Vercoe P."/>
            <person name="Stefanova K."/>
            <person name="Durmic Z."/>
            <person name="Nichols P."/>
            <person name="Revell C."/>
            <person name="Isobe S.N."/>
            <person name="Edwards D."/>
            <person name="Erskine W."/>
        </authorList>
    </citation>
    <scope>NUCLEOTIDE SEQUENCE [LARGE SCALE GENOMIC DNA]</scope>
    <source>
        <strain evidence="8">cv. Daliak</strain>
    </source>
</reference>
<sequence length="1183" mass="134064">MVRTTQPTPDNIPAAVPIDQSQNPFYIHPSENPAISLVNPVLDGKNYHSWARSMKNAIIMKNKLRFLDGSSPMPVAFDPSYESWMRCNILVLSWIQNSMNSSIAQSIVYYDVAATAWNDLKSRFSRADRVRVASLQRELYALRQDSTPVLEYFTKVRGLWEELEIFRPIPHCTCLARCQCEAMRNAHKFKQEDLVLIFLTGLNDHYAAVRSQILIMEPFPDLNTVFSMIVQHESLNGLKVADDSTIGLNLAEARKNNGYKGKNASNAGNNGYSNKTCTYCGKSGHNIDICYRKNGYPPGFKYKDGSVPKSLMAMLQLPPAHQPSKTPSLMGFSEAEFQALRKLLQNSQVGTTSQMNQFVANLMDKASSSSPTEETRGNFYVNYNSLSNSVDMWIIDSGATDHACYSLSMFSKYTKIKPIPVRMPNGSMAQTDIIGEVQVIDLITLQNVLYLPHFKYNLLSVSRVTHSLTCTFAFTDRICAIYDSQQKMIGSGRVHNDLYYMESTGSSMDMVNNTQSGQMPYQKLYNQLPDISMLRVFGCLCYVSTQENHRLKFDNRARKCVFLGYKSGMKGYIALDLHSFEIMVSRHVQFEELIFPYPSQSKSTSTWEFIIPTTTQPLVSTPAAEDMSTNHTLPKQTTNTPTNISPSTTRKSARPKKAPTHLKDYACNNVTKSILYPITQYTCHDNLSTKQKSYTMSLLTENEPTTYSEACKHEKWIKAMKTELQALQQNNTWTIVSLPPEAKPIGSKWVYKIKRKSDGSIERYKARLVAKGYNQVEGIDYFETFSPVAKMTTIRVVLAIASMQNWFIHQLDVNNAFLHGDLCEDVYMKIPQGLKGFSDDKVCKLTKSLYGLKQASRKWYEKLSYFLTLHKYTQVPSDLTLFVKKTASTFTALLVYVDDIVLTGNSMEEINYVKEELHKTFGIKDLGILNVPMDPGHKLHHDDSTPHQDITGYRTLVGKLLYLTNTRPDIAFPVQQLCQFLDCPTVFHYKAAHKVLRYLKGCPGTGLFFPRSSDTHLVGFTDADWGGCIDTRKSITGYCFFFGSSLICWKSKKQQTISRSSSEAEYRALAAGTCELQWLTYLLRDLQIPITKQPSLYCDSQSAIHIASNPVFHEKTKHIDIDCHVVRERLQQGLMKLLPVSGYNQLADIMTKALHPTNFHRLLAKLSLIDIYRPQLEGDCENN</sequence>
<feature type="compositionally biased region" description="Low complexity" evidence="2">
    <location>
        <begin position="637"/>
        <end position="649"/>
    </location>
</feature>
<proteinExistence type="predicted"/>
<evidence type="ECO:0000259" key="6">
    <source>
        <dbReference type="Pfam" id="PF25597"/>
    </source>
</evidence>
<evidence type="ECO:0000259" key="3">
    <source>
        <dbReference type="Pfam" id="PF07727"/>
    </source>
</evidence>
<dbReference type="InterPro" id="IPR057670">
    <property type="entry name" value="SH3_retrovirus"/>
</dbReference>